<reference evidence="1 2" key="1">
    <citation type="submission" date="2019-03" db="EMBL/GenBank/DDBJ databases">
        <title>Single cell metagenomics reveals metabolic interactions within the superorganism composed of flagellate Streblomastix strix and complex community of Bacteroidetes bacteria on its surface.</title>
        <authorList>
            <person name="Treitli S.C."/>
            <person name="Kolisko M."/>
            <person name="Husnik F."/>
            <person name="Keeling P."/>
            <person name="Hampl V."/>
        </authorList>
    </citation>
    <scope>NUCLEOTIDE SEQUENCE [LARGE SCALE GENOMIC DNA]</scope>
    <source>
        <strain evidence="1">ST1C</strain>
    </source>
</reference>
<comment type="caution">
    <text evidence="1">The sequence shown here is derived from an EMBL/GenBank/DDBJ whole genome shotgun (WGS) entry which is preliminary data.</text>
</comment>
<evidence type="ECO:0000313" key="2">
    <source>
        <dbReference type="Proteomes" id="UP000324800"/>
    </source>
</evidence>
<proteinExistence type="predicted"/>
<gene>
    <name evidence="1" type="ORF">EZS28_023270</name>
</gene>
<name>A0A5J4VF52_9EUKA</name>
<dbReference type="Proteomes" id="UP000324800">
    <property type="component" value="Unassembled WGS sequence"/>
</dbReference>
<organism evidence="1 2">
    <name type="scientific">Streblomastix strix</name>
    <dbReference type="NCBI Taxonomy" id="222440"/>
    <lineage>
        <taxon>Eukaryota</taxon>
        <taxon>Metamonada</taxon>
        <taxon>Preaxostyla</taxon>
        <taxon>Oxymonadida</taxon>
        <taxon>Streblomastigidae</taxon>
        <taxon>Streblomastix</taxon>
    </lineage>
</organism>
<evidence type="ECO:0000313" key="1">
    <source>
        <dbReference type="EMBL" id="KAA6381200.1"/>
    </source>
</evidence>
<sequence>MLHALVFLEARSTLRGTEIASIRRDSVKFEYECIKLIVSKKKAKNGGRETVFRPSFGKTINPFIALWNLINILNYKFPNGQVMWLKKISRFQIKGFEICCEVKQDKQVLEKNMVQIPYDIQL</sequence>
<protein>
    <submittedName>
        <fullName evidence="1">Uncharacterized protein</fullName>
    </submittedName>
</protein>
<accession>A0A5J4VF52</accession>
<dbReference type="AlphaFoldDB" id="A0A5J4VF52"/>
<dbReference type="EMBL" id="SNRW01007465">
    <property type="protein sequence ID" value="KAA6381200.1"/>
    <property type="molecule type" value="Genomic_DNA"/>
</dbReference>